<organism evidence="2 3">
    <name type="scientific">Setaria viridis</name>
    <name type="common">Green bristlegrass</name>
    <name type="synonym">Setaria italica subsp. viridis</name>
    <dbReference type="NCBI Taxonomy" id="4556"/>
    <lineage>
        <taxon>Eukaryota</taxon>
        <taxon>Viridiplantae</taxon>
        <taxon>Streptophyta</taxon>
        <taxon>Embryophyta</taxon>
        <taxon>Tracheophyta</taxon>
        <taxon>Spermatophyta</taxon>
        <taxon>Magnoliopsida</taxon>
        <taxon>Liliopsida</taxon>
        <taxon>Poales</taxon>
        <taxon>Poaceae</taxon>
        <taxon>PACMAD clade</taxon>
        <taxon>Panicoideae</taxon>
        <taxon>Panicodae</taxon>
        <taxon>Paniceae</taxon>
        <taxon>Cenchrinae</taxon>
        <taxon>Setaria</taxon>
    </lineage>
</organism>
<dbReference type="Pfam" id="PF12874">
    <property type="entry name" value="zf-met"/>
    <property type="match status" value="1"/>
</dbReference>
<evidence type="ECO:0000313" key="2">
    <source>
        <dbReference type="EMBL" id="TKW30666.1"/>
    </source>
</evidence>
<name>A0A4V6DAT9_SETVI</name>
<accession>A0A4V6DAT9</accession>
<proteinExistence type="predicted"/>
<dbReference type="Gramene" id="TKW30666">
    <property type="protein sequence ID" value="TKW30666"/>
    <property type="gene ID" value="SEVIR_2G052800v2"/>
</dbReference>
<dbReference type="InterPro" id="IPR036236">
    <property type="entry name" value="Znf_C2H2_sf"/>
</dbReference>
<dbReference type="SUPFAM" id="SSF57667">
    <property type="entry name" value="beta-beta-alpha zinc fingers"/>
    <property type="match status" value="1"/>
</dbReference>
<protein>
    <recommendedName>
        <fullName evidence="1">C2H2-type domain-containing protein</fullName>
    </recommendedName>
</protein>
<dbReference type="EMBL" id="CM016553">
    <property type="protein sequence ID" value="TKW30666.1"/>
    <property type="molecule type" value="Genomic_DNA"/>
</dbReference>
<dbReference type="AlphaFoldDB" id="A0A4V6DAT9"/>
<reference evidence="2" key="1">
    <citation type="submission" date="2019-03" db="EMBL/GenBank/DDBJ databases">
        <title>WGS assembly of Setaria viridis.</title>
        <authorList>
            <person name="Huang P."/>
            <person name="Jenkins J."/>
            <person name="Grimwood J."/>
            <person name="Barry K."/>
            <person name="Healey A."/>
            <person name="Mamidi S."/>
            <person name="Sreedasyam A."/>
            <person name="Shu S."/>
            <person name="Feldman M."/>
            <person name="Wu J."/>
            <person name="Yu Y."/>
            <person name="Chen C."/>
            <person name="Johnson J."/>
            <person name="Rokhsar D."/>
            <person name="Baxter I."/>
            <person name="Schmutz J."/>
            <person name="Brutnell T."/>
            <person name="Kellogg E."/>
        </authorList>
    </citation>
    <scope>NUCLEOTIDE SEQUENCE [LARGE SCALE GENOMIC DNA]</scope>
</reference>
<dbReference type="InterPro" id="IPR013087">
    <property type="entry name" value="Znf_C2H2_type"/>
</dbReference>
<keyword evidence="3" id="KW-1185">Reference proteome</keyword>
<feature type="domain" description="C2H2-type" evidence="1">
    <location>
        <begin position="214"/>
        <end position="236"/>
    </location>
</feature>
<gene>
    <name evidence="2" type="ORF">SEVIR_2G052800v2</name>
</gene>
<sequence>MQGRWTLNEDDSLDELYKGKSPSLLPCSFFLSFLHMLSISLFRMARLLLQPRQEERRRPPSFQRLAPPQAVRSPLPFRASRWFGLVPPHALLLTMVARDKKEEELARTRGDLLETQEQLAKARMDLLRARHHLVDGQRQPTTAGAGGSRGLAGNYLLCGADGEESPLRSQSHGPMAITEVPPYRGDDQLVAAKRRRGAEESQAQGEASFRPNLCEACNVMMNTKQVMKDHFGGRKHCSAMKRLLELEGLDRRS</sequence>
<dbReference type="Proteomes" id="UP000298652">
    <property type="component" value="Chromosome 2"/>
</dbReference>
<dbReference type="Gene3D" id="3.30.160.60">
    <property type="entry name" value="Classic Zinc Finger"/>
    <property type="match status" value="1"/>
</dbReference>
<evidence type="ECO:0000259" key="1">
    <source>
        <dbReference type="Pfam" id="PF12874"/>
    </source>
</evidence>
<evidence type="ECO:0000313" key="3">
    <source>
        <dbReference type="Proteomes" id="UP000298652"/>
    </source>
</evidence>